<evidence type="ECO:0000313" key="1">
    <source>
        <dbReference type="EMBL" id="GID12367.1"/>
    </source>
</evidence>
<evidence type="ECO:0008006" key="3">
    <source>
        <dbReference type="Google" id="ProtNLM"/>
    </source>
</evidence>
<dbReference type="AlphaFoldDB" id="A0A8J3ND07"/>
<gene>
    <name evidence="1" type="ORF">Aru02nite_32560</name>
</gene>
<name>A0A8J3ND07_9ACTN</name>
<accession>A0A8J3ND07</accession>
<proteinExistence type="predicted"/>
<dbReference type="Proteomes" id="UP000612808">
    <property type="component" value="Unassembled WGS sequence"/>
</dbReference>
<comment type="caution">
    <text evidence="1">The sequence shown here is derived from an EMBL/GenBank/DDBJ whole genome shotgun (WGS) entry which is preliminary data.</text>
</comment>
<evidence type="ECO:0000313" key="2">
    <source>
        <dbReference type="Proteomes" id="UP000612808"/>
    </source>
</evidence>
<dbReference type="EMBL" id="BOMB01000019">
    <property type="protein sequence ID" value="GID12367.1"/>
    <property type="molecule type" value="Genomic_DNA"/>
</dbReference>
<dbReference type="InterPro" id="IPR052541">
    <property type="entry name" value="SQRD"/>
</dbReference>
<organism evidence="1 2">
    <name type="scientific">Actinocatenispora rupis</name>
    <dbReference type="NCBI Taxonomy" id="519421"/>
    <lineage>
        <taxon>Bacteria</taxon>
        <taxon>Bacillati</taxon>
        <taxon>Actinomycetota</taxon>
        <taxon>Actinomycetes</taxon>
        <taxon>Micromonosporales</taxon>
        <taxon>Micromonosporaceae</taxon>
        <taxon>Actinocatenispora</taxon>
    </lineage>
</organism>
<dbReference type="InterPro" id="IPR036188">
    <property type="entry name" value="FAD/NAD-bd_sf"/>
</dbReference>
<reference evidence="1" key="1">
    <citation type="submission" date="2021-01" db="EMBL/GenBank/DDBJ databases">
        <title>Whole genome shotgun sequence of Actinocatenispora rupis NBRC 107355.</title>
        <authorList>
            <person name="Komaki H."/>
            <person name="Tamura T."/>
        </authorList>
    </citation>
    <scope>NUCLEOTIDE SEQUENCE</scope>
    <source>
        <strain evidence="1">NBRC 107355</strain>
    </source>
</reference>
<dbReference type="PANTHER" id="PTHR43755">
    <property type="match status" value="1"/>
</dbReference>
<protein>
    <recommendedName>
        <fullName evidence="3">Sulfide:quinone oxidoreductase</fullName>
    </recommendedName>
</protein>
<dbReference type="Gene3D" id="3.50.50.60">
    <property type="entry name" value="FAD/NAD(P)-binding domain"/>
    <property type="match status" value="2"/>
</dbReference>
<sequence>MVERVTEYAVVSYDDRRIGYDLLVTVPLNMGADYVAASGLGDELNHVPVDRNTLRANGYDNIFALGDANDVPTSKAGSVAHVEAELFADALAARLHGRPARVDFDGHANCFVECGDGRALLIDFNYDTEPLPGRYPLPGLGPFSLLRPTRLNHWGKRAFRWVYWHALLPGRPLPVPARMSMAGKHVPEEVAS</sequence>
<dbReference type="RefSeq" id="WP_203658355.1">
    <property type="nucleotide sequence ID" value="NZ_BAAAZM010000013.1"/>
</dbReference>
<dbReference type="SUPFAM" id="SSF51905">
    <property type="entry name" value="FAD/NAD(P)-binding domain"/>
    <property type="match status" value="1"/>
</dbReference>
<dbReference type="PANTHER" id="PTHR43755:SF1">
    <property type="entry name" value="FAD-DEPENDENT PYRIDINE NUCLEOTIDE-DISULPHIDE OXIDOREDUCTASE"/>
    <property type="match status" value="1"/>
</dbReference>
<keyword evidence="2" id="KW-1185">Reference proteome</keyword>